<evidence type="ECO:0000313" key="2">
    <source>
        <dbReference type="EMBL" id="KAK6355317.1"/>
    </source>
</evidence>
<feature type="region of interest" description="Disordered" evidence="1">
    <location>
        <begin position="350"/>
        <end position="374"/>
    </location>
</feature>
<dbReference type="EMBL" id="JAVHNQ010000002">
    <property type="protein sequence ID" value="KAK6355317.1"/>
    <property type="molecule type" value="Genomic_DNA"/>
</dbReference>
<proteinExistence type="predicted"/>
<sequence length="416" mass="45759">MSSREPLAAPSQGSFKLNPNSTGTPQAGPAEVPRAHLPHQSAAKSSWILDQNSSPISPSHNDLLPLLAARDKPTPEEHTFSTIPPAHIRQSNSQRTAQAALDLTDISPKRTDGLSIDPALFALTLGQATRAHQHGLAQSSSVSIFPESTGDSSQDQEEDSSLIDLSVLQSAKRKEISTSPDKEPVAKRPRPANDIAAQLQAPLPPPRAMLPPQGQFHAVTTPSGGVGIRHRVSLPHIHQNNNYQQAPPPAQNHGNVAEVAPMGIPQNFLYLEYLKKQNQHLETQLYNRNYESTRQVDELRRANAYAAQAKRCMRKDGEDINHLRMLMLYAKNKIDIWEQMLRPLAILESPSDTDLDPGMQGSAEGATTRPKSRVPERVADEACEVVKNFEKALREIHSRPVHQLDELVDTYATFDG</sequence>
<dbReference type="Proteomes" id="UP001375240">
    <property type="component" value="Unassembled WGS sequence"/>
</dbReference>
<feature type="region of interest" description="Disordered" evidence="1">
    <location>
        <begin position="1"/>
        <end position="96"/>
    </location>
</feature>
<organism evidence="2 3">
    <name type="scientific">Orbilia brochopaga</name>
    <dbReference type="NCBI Taxonomy" id="3140254"/>
    <lineage>
        <taxon>Eukaryota</taxon>
        <taxon>Fungi</taxon>
        <taxon>Dikarya</taxon>
        <taxon>Ascomycota</taxon>
        <taxon>Pezizomycotina</taxon>
        <taxon>Orbiliomycetes</taxon>
        <taxon>Orbiliales</taxon>
        <taxon>Orbiliaceae</taxon>
        <taxon>Orbilia</taxon>
    </lineage>
</organism>
<feature type="region of interest" description="Disordered" evidence="1">
    <location>
        <begin position="134"/>
        <end position="189"/>
    </location>
</feature>
<feature type="compositionally biased region" description="Polar residues" evidence="1">
    <location>
        <begin position="42"/>
        <end position="60"/>
    </location>
</feature>
<name>A0AAV9V9D4_9PEZI</name>
<evidence type="ECO:0000256" key="1">
    <source>
        <dbReference type="SAM" id="MobiDB-lite"/>
    </source>
</evidence>
<comment type="caution">
    <text evidence="2">The sequence shown here is derived from an EMBL/GenBank/DDBJ whole genome shotgun (WGS) entry which is preliminary data.</text>
</comment>
<keyword evidence="3" id="KW-1185">Reference proteome</keyword>
<accession>A0AAV9V9D4</accession>
<gene>
    <name evidence="2" type="ORF">TWF696_004427</name>
</gene>
<feature type="compositionally biased region" description="Basic and acidic residues" evidence="1">
    <location>
        <begin position="69"/>
        <end position="79"/>
    </location>
</feature>
<feature type="compositionally biased region" description="Basic and acidic residues" evidence="1">
    <location>
        <begin position="172"/>
        <end position="186"/>
    </location>
</feature>
<dbReference type="AlphaFoldDB" id="A0AAV9V9D4"/>
<protein>
    <submittedName>
        <fullName evidence="2">Uncharacterized protein</fullName>
    </submittedName>
</protein>
<reference evidence="2 3" key="1">
    <citation type="submission" date="2019-10" db="EMBL/GenBank/DDBJ databases">
        <authorList>
            <person name="Palmer J.M."/>
        </authorList>
    </citation>
    <scope>NUCLEOTIDE SEQUENCE [LARGE SCALE GENOMIC DNA]</scope>
    <source>
        <strain evidence="2 3">TWF696</strain>
    </source>
</reference>
<feature type="compositionally biased region" description="Polar residues" evidence="1">
    <location>
        <begin position="11"/>
        <end position="25"/>
    </location>
</feature>
<evidence type="ECO:0000313" key="3">
    <source>
        <dbReference type="Proteomes" id="UP001375240"/>
    </source>
</evidence>